<keyword evidence="7" id="KW-0862">Zinc</keyword>
<dbReference type="InterPro" id="IPR036875">
    <property type="entry name" value="Znf_CCHC_sf"/>
</dbReference>
<comment type="similarity">
    <text evidence="1">Belongs to the DEAD box helicase family. DDX4/VASA subfamily.</text>
</comment>
<evidence type="ECO:0000256" key="1">
    <source>
        <dbReference type="ARBA" id="ARBA00010132"/>
    </source>
</evidence>
<feature type="domain" description="DEAD-box RNA helicase Q" evidence="14">
    <location>
        <begin position="361"/>
        <end position="389"/>
    </location>
</feature>
<evidence type="ECO:0000313" key="15">
    <source>
        <dbReference type="EMBL" id="OQR73835.1"/>
    </source>
</evidence>
<feature type="domain" description="CCHC-type" evidence="11">
    <location>
        <begin position="178"/>
        <end position="192"/>
    </location>
</feature>
<feature type="short sequence motif" description="Q motif" evidence="8">
    <location>
        <begin position="361"/>
        <end position="389"/>
    </location>
</feature>
<feature type="domain" description="CCHC-type" evidence="11">
    <location>
        <begin position="284"/>
        <end position="299"/>
    </location>
</feature>
<keyword evidence="6 9" id="KW-0067">ATP-binding</keyword>
<feature type="domain" description="CCHC-type" evidence="11">
    <location>
        <begin position="103"/>
        <end position="120"/>
    </location>
</feature>
<dbReference type="GO" id="GO:0008270">
    <property type="term" value="F:zinc ion binding"/>
    <property type="evidence" value="ECO:0007669"/>
    <property type="project" value="UniProtKB-KW"/>
</dbReference>
<evidence type="ECO:0000256" key="5">
    <source>
        <dbReference type="ARBA" id="ARBA00022806"/>
    </source>
</evidence>
<dbReference type="SMART" id="SM00487">
    <property type="entry name" value="DEXDc"/>
    <property type="match status" value="1"/>
</dbReference>
<evidence type="ECO:0000256" key="7">
    <source>
        <dbReference type="PROSITE-ProRule" id="PRU00047"/>
    </source>
</evidence>
<evidence type="ECO:0000256" key="4">
    <source>
        <dbReference type="ARBA" id="ARBA00022801"/>
    </source>
</evidence>
<protein>
    <recommendedName>
        <fullName evidence="2">RNA helicase</fullName>
        <ecNumber evidence="2">3.6.4.13</ecNumber>
    </recommendedName>
</protein>
<dbReference type="InterPro" id="IPR000629">
    <property type="entry name" value="RNA-helicase_DEAD-box_CS"/>
</dbReference>
<dbReference type="GO" id="GO:0016787">
    <property type="term" value="F:hydrolase activity"/>
    <property type="evidence" value="ECO:0007669"/>
    <property type="project" value="UniProtKB-KW"/>
</dbReference>
<dbReference type="Pfam" id="PF00270">
    <property type="entry name" value="DEAD"/>
    <property type="match status" value="1"/>
</dbReference>
<dbReference type="InterPro" id="IPR014001">
    <property type="entry name" value="Helicase_ATP-bd"/>
</dbReference>
<dbReference type="Proteomes" id="UP000192247">
    <property type="component" value="Unassembled WGS sequence"/>
</dbReference>
<dbReference type="Gene3D" id="4.10.60.10">
    <property type="entry name" value="Zinc finger, CCHC-type"/>
    <property type="match status" value="1"/>
</dbReference>
<reference evidence="15 16" key="1">
    <citation type="journal article" date="2017" name="Gigascience">
        <title>Draft genome of the honey bee ectoparasitic mite, Tropilaelaps mercedesae, is shaped by the parasitic life history.</title>
        <authorList>
            <person name="Dong X."/>
            <person name="Armstrong S.D."/>
            <person name="Xia D."/>
            <person name="Makepeace B.L."/>
            <person name="Darby A.C."/>
            <person name="Kadowaki T."/>
        </authorList>
    </citation>
    <scope>NUCLEOTIDE SEQUENCE [LARGE SCALE GENOMIC DNA]</scope>
    <source>
        <strain evidence="15">Wuxi-XJTLU</strain>
    </source>
</reference>
<organism evidence="15 16">
    <name type="scientific">Tropilaelaps mercedesae</name>
    <dbReference type="NCBI Taxonomy" id="418985"/>
    <lineage>
        <taxon>Eukaryota</taxon>
        <taxon>Metazoa</taxon>
        <taxon>Ecdysozoa</taxon>
        <taxon>Arthropoda</taxon>
        <taxon>Chelicerata</taxon>
        <taxon>Arachnida</taxon>
        <taxon>Acari</taxon>
        <taxon>Parasitiformes</taxon>
        <taxon>Mesostigmata</taxon>
        <taxon>Gamasina</taxon>
        <taxon>Dermanyssoidea</taxon>
        <taxon>Laelapidae</taxon>
        <taxon>Tropilaelaps</taxon>
    </lineage>
</organism>
<feature type="compositionally biased region" description="Polar residues" evidence="10">
    <location>
        <begin position="221"/>
        <end position="235"/>
    </location>
</feature>
<accession>A0A1V9XJZ1</accession>
<dbReference type="InParanoid" id="A0A1V9XJZ1"/>
<dbReference type="CDD" id="cd18787">
    <property type="entry name" value="SF2_C_DEAD"/>
    <property type="match status" value="1"/>
</dbReference>
<dbReference type="Gene3D" id="3.40.50.300">
    <property type="entry name" value="P-loop containing nucleotide triphosphate hydrolases"/>
    <property type="match status" value="2"/>
</dbReference>
<dbReference type="AlphaFoldDB" id="A0A1V9XJZ1"/>
<dbReference type="SUPFAM" id="SSF57756">
    <property type="entry name" value="Retrovirus zinc finger-like domains"/>
    <property type="match status" value="1"/>
</dbReference>
<evidence type="ECO:0000256" key="3">
    <source>
        <dbReference type="ARBA" id="ARBA00022741"/>
    </source>
</evidence>
<comment type="caution">
    <text evidence="15">The sequence shown here is derived from an EMBL/GenBank/DDBJ whole genome shotgun (WGS) entry which is preliminary data.</text>
</comment>
<feature type="non-terminal residue" evidence="15">
    <location>
        <position position="1"/>
    </location>
</feature>
<dbReference type="InterPro" id="IPR027417">
    <property type="entry name" value="P-loop_NTPase"/>
</dbReference>
<dbReference type="PANTHER" id="PTHR47958">
    <property type="entry name" value="ATP-DEPENDENT RNA HELICASE DBP3"/>
    <property type="match status" value="1"/>
</dbReference>
<feature type="domain" description="Helicase C-terminal" evidence="13">
    <location>
        <begin position="596"/>
        <end position="748"/>
    </location>
</feature>
<feature type="region of interest" description="Disordered" evidence="10">
    <location>
        <begin position="1"/>
        <end position="33"/>
    </location>
</feature>
<evidence type="ECO:0000256" key="9">
    <source>
        <dbReference type="RuleBase" id="RU000492"/>
    </source>
</evidence>
<dbReference type="PROSITE" id="PS00039">
    <property type="entry name" value="DEAD_ATP_HELICASE"/>
    <property type="match status" value="1"/>
</dbReference>
<keyword evidence="4 9" id="KW-0378">Hydrolase</keyword>
<dbReference type="PROSITE" id="PS51194">
    <property type="entry name" value="HELICASE_CTER"/>
    <property type="match status" value="1"/>
</dbReference>
<evidence type="ECO:0000313" key="16">
    <source>
        <dbReference type="Proteomes" id="UP000192247"/>
    </source>
</evidence>
<dbReference type="Pfam" id="PF00271">
    <property type="entry name" value="Helicase_C"/>
    <property type="match status" value="1"/>
</dbReference>
<keyword evidence="16" id="KW-1185">Reference proteome</keyword>
<gene>
    <name evidence="15" type="ORF">BIW11_09483</name>
</gene>
<dbReference type="OrthoDB" id="196131at2759"/>
<dbReference type="InterPro" id="IPR001650">
    <property type="entry name" value="Helicase_C-like"/>
</dbReference>
<dbReference type="InterPro" id="IPR001878">
    <property type="entry name" value="Znf_CCHC"/>
</dbReference>
<evidence type="ECO:0000256" key="10">
    <source>
        <dbReference type="SAM" id="MobiDB-lite"/>
    </source>
</evidence>
<dbReference type="InterPro" id="IPR011545">
    <property type="entry name" value="DEAD/DEAH_box_helicase_dom"/>
</dbReference>
<dbReference type="EC" id="3.6.4.13" evidence="2"/>
<evidence type="ECO:0000256" key="2">
    <source>
        <dbReference type="ARBA" id="ARBA00012552"/>
    </source>
</evidence>
<evidence type="ECO:0000259" key="11">
    <source>
        <dbReference type="PROSITE" id="PS50158"/>
    </source>
</evidence>
<dbReference type="SMART" id="SM00490">
    <property type="entry name" value="HELICc"/>
    <property type="match status" value="1"/>
</dbReference>
<feature type="region of interest" description="Disordered" evidence="10">
    <location>
        <begin position="200"/>
        <end position="281"/>
    </location>
</feature>
<keyword evidence="3 9" id="KW-0547">Nucleotide-binding</keyword>
<keyword evidence="7" id="KW-0863">Zinc-finger</keyword>
<evidence type="ECO:0000256" key="6">
    <source>
        <dbReference type="ARBA" id="ARBA00022840"/>
    </source>
</evidence>
<evidence type="ECO:0000259" key="12">
    <source>
        <dbReference type="PROSITE" id="PS51192"/>
    </source>
</evidence>
<dbReference type="InterPro" id="IPR014014">
    <property type="entry name" value="RNA_helicase_DEAD_Q_motif"/>
</dbReference>
<dbReference type="FunCoup" id="A0A1V9XJZ1">
    <property type="interactions" value="1318"/>
</dbReference>
<dbReference type="GO" id="GO:0005524">
    <property type="term" value="F:ATP binding"/>
    <property type="evidence" value="ECO:0007669"/>
    <property type="project" value="UniProtKB-KW"/>
</dbReference>
<dbReference type="PROSITE" id="PS51195">
    <property type="entry name" value="Q_MOTIF"/>
    <property type="match status" value="1"/>
</dbReference>
<dbReference type="EMBL" id="MNPL01009181">
    <property type="protein sequence ID" value="OQR73835.1"/>
    <property type="molecule type" value="Genomic_DNA"/>
</dbReference>
<name>A0A1V9XJZ1_9ACAR</name>
<sequence length="748" mass="84733">SYTVPPEQRISDGGETDSWCVSTPLEDKPNVTDDNNFVNPRSARTHESAQENFERRAKYLCYLRPTKSIWNQEEGKAECFYCPGDHVTEMCPGRNSRSGTAPRRCNGCNEEGHIIKNCPKRGNQLPENRSRLERHDGGNEGHNNPRNDYNGARDSRGAFRGQCAGGYDGHPPFMTRICQTCGGKGHEAFQCPTPVMDLNDRDYGGRQTTSQNGYVRDQRGGYNSNNFSRGENYRNNADRDRDYQGGGTHHINRDGGFQNNRKHDNHNDDRNSNQAYGGIQDRPCHRCNRVGHLPFKCPNRVGYSPQDDEELPYRQIIEINENDATSRIRTGINFKRHLNVQVKVFDKFGSHSQWAEELNLRTFEDAELENDLMVIIRKLGYETPTPVQRYAIPIALKGKDLIAVAQTGSGKTAAFVIPMMQILLKQEHQKKIGRQCPLALILAPTRELVVQITKDAKLYGQRTNLLVKECYGGTHVGTQIQNISRGCHILVGTTGRVKDFLQRDIISLEQLLFLVFDEADRMLDLGFQRDIQDIARYFPRHNKLQTLMFSATFKEDVQMMAKGYLADDFIKLEVGLVGANQDVRQHFEELSNFAEKRTRLLEIITNDLRMDPNAKILVFTDTKNHADFLASYMSLREWKSTSIHGDRLQQQREMSLNDFQNGTCSVLVATSVAARGLDISGVTHVVNFDLPRDIDEYIHRVGRTGRVGNEGKATSFYNASRDFSLKEGLRKALLSSGANLPDFLNSAI</sequence>
<feature type="compositionally biased region" description="Basic and acidic residues" evidence="10">
    <location>
        <begin position="261"/>
        <end position="271"/>
    </location>
</feature>
<dbReference type="GO" id="GO:0003724">
    <property type="term" value="F:RNA helicase activity"/>
    <property type="evidence" value="ECO:0007669"/>
    <property type="project" value="UniProtKB-EC"/>
</dbReference>
<evidence type="ECO:0000259" key="14">
    <source>
        <dbReference type="PROSITE" id="PS51195"/>
    </source>
</evidence>
<dbReference type="SMART" id="SM00343">
    <property type="entry name" value="ZnF_C2HC"/>
    <property type="match status" value="3"/>
</dbReference>
<keyword evidence="5 9" id="KW-0347">Helicase</keyword>
<feature type="domain" description="Helicase ATP-binding" evidence="12">
    <location>
        <begin position="392"/>
        <end position="571"/>
    </location>
</feature>
<dbReference type="GO" id="GO:0003676">
    <property type="term" value="F:nucleic acid binding"/>
    <property type="evidence" value="ECO:0007669"/>
    <property type="project" value="InterPro"/>
</dbReference>
<feature type="region of interest" description="Disordered" evidence="10">
    <location>
        <begin position="119"/>
        <end position="155"/>
    </location>
</feature>
<keyword evidence="7" id="KW-0479">Metal-binding</keyword>
<feature type="compositionally biased region" description="Basic and acidic residues" evidence="10">
    <location>
        <begin position="128"/>
        <end position="155"/>
    </location>
</feature>
<dbReference type="SUPFAM" id="SSF52540">
    <property type="entry name" value="P-loop containing nucleoside triphosphate hydrolases"/>
    <property type="match status" value="1"/>
</dbReference>
<evidence type="ECO:0000256" key="8">
    <source>
        <dbReference type="PROSITE-ProRule" id="PRU00552"/>
    </source>
</evidence>
<evidence type="ECO:0000259" key="13">
    <source>
        <dbReference type="PROSITE" id="PS51194"/>
    </source>
</evidence>
<dbReference type="PROSITE" id="PS50158">
    <property type="entry name" value="ZF_CCHC"/>
    <property type="match status" value="3"/>
</dbReference>
<dbReference type="PROSITE" id="PS51192">
    <property type="entry name" value="HELICASE_ATP_BIND_1"/>
    <property type="match status" value="1"/>
</dbReference>
<dbReference type="STRING" id="418985.A0A1V9XJZ1"/>
<proteinExistence type="inferred from homology"/>